<feature type="compositionally biased region" description="Basic and acidic residues" evidence="5">
    <location>
        <begin position="83"/>
        <end position="97"/>
    </location>
</feature>
<accession>A0A7X3LX79</accession>
<evidence type="ECO:0000313" key="9">
    <source>
        <dbReference type="Proteomes" id="UP000433101"/>
    </source>
</evidence>
<dbReference type="Proteomes" id="UP000433101">
    <property type="component" value="Unassembled WGS sequence"/>
</dbReference>
<keyword evidence="9" id="KW-1185">Reference proteome</keyword>
<feature type="region of interest" description="Disordered" evidence="5">
    <location>
        <begin position="83"/>
        <end position="116"/>
    </location>
</feature>
<keyword evidence="3 6" id="KW-1133">Transmembrane helix</keyword>
<evidence type="ECO:0000313" key="8">
    <source>
        <dbReference type="EMBL" id="MXN66742.1"/>
    </source>
</evidence>
<evidence type="ECO:0000256" key="4">
    <source>
        <dbReference type="ARBA" id="ARBA00023136"/>
    </source>
</evidence>
<organism evidence="8 9">
    <name type="scientific">Stappia sediminis</name>
    <dbReference type="NCBI Taxonomy" id="2692190"/>
    <lineage>
        <taxon>Bacteria</taxon>
        <taxon>Pseudomonadati</taxon>
        <taxon>Pseudomonadota</taxon>
        <taxon>Alphaproteobacteria</taxon>
        <taxon>Hyphomicrobiales</taxon>
        <taxon>Stappiaceae</taxon>
        <taxon>Stappia</taxon>
    </lineage>
</organism>
<gene>
    <name evidence="8" type="ORF">GR183_17655</name>
</gene>
<evidence type="ECO:0000256" key="5">
    <source>
        <dbReference type="SAM" id="MobiDB-lite"/>
    </source>
</evidence>
<dbReference type="EMBL" id="WUMV01000008">
    <property type="protein sequence ID" value="MXN66742.1"/>
    <property type="molecule type" value="Genomic_DNA"/>
</dbReference>
<dbReference type="InterPro" id="IPR010445">
    <property type="entry name" value="LapA_dom"/>
</dbReference>
<keyword evidence="2 6" id="KW-0812">Transmembrane</keyword>
<protein>
    <submittedName>
        <fullName evidence="8">DUF1049 domain-containing protein</fullName>
    </submittedName>
</protein>
<evidence type="ECO:0000256" key="1">
    <source>
        <dbReference type="ARBA" id="ARBA00022475"/>
    </source>
</evidence>
<proteinExistence type="predicted"/>
<evidence type="ECO:0000256" key="2">
    <source>
        <dbReference type="ARBA" id="ARBA00022692"/>
    </source>
</evidence>
<evidence type="ECO:0000256" key="6">
    <source>
        <dbReference type="SAM" id="Phobius"/>
    </source>
</evidence>
<comment type="caution">
    <text evidence="8">The sequence shown here is derived from an EMBL/GenBank/DDBJ whole genome shotgun (WGS) entry which is preliminary data.</text>
</comment>
<dbReference type="RefSeq" id="WP_160776983.1">
    <property type="nucleotide sequence ID" value="NZ_WUMV01000008.1"/>
</dbReference>
<feature type="domain" description="Lipopolysaccharide assembly protein A" evidence="7">
    <location>
        <begin position="44"/>
        <end position="91"/>
    </location>
</feature>
<keyword evidence="1" id="KW-1003">Cell membrane</keyword>
<sequence>MARFLKSLIFLPLAILLVVFAVANRHDVTFSLDPFSANDPALTVTAPLFWFLFAAVAVGVIIGGVATWTKQGKYRKEARVKRREADRWHEEADKLKAISETTNAPALTGPDQRNAA</sequence>
<evidence type="ECO:0000256" key="3">
    <source>
        <dbReference type="ARBA" id="ARBA00022989"/>
    </source>
</evidence>
<dbReference type="AlphaFoldDB" id="A0A7X3LX79"/>
<evidence type="ECO:0000259" key="7">
    <source>
        <dbReference type="Pfam" id="PF06305"/>
    </source>
</evidence>
<feature type="transmembrane region" description="Helical" evidence="6">
    <location>
        <begin position="49"/>
        <end position="69"/>
    </location>
</feature>
<dbReference type="Pfam" id="PF06305">
    <property type="entry name" value="LapA_dom"/>
    <property type="match status" value="1"/>
</dbReference>
<keyword evidence="4 6" id="KW-0472">Membrane</keyword>
<name>A0A7X3LX79_9HYPH</name>
<dbReference type="GO" id="GO:0005886">
    <property type="term" value="C:plasma membrane"/>
    <property type="evidence" value="ECO:0007669"/>
    <property type="project" value="InterPro"/>
</dbReference>
<reference evidence="8 9" key="1">
    <citation type="submission" date="2019-12" db="EMBL/GenBank/DDBJ databases">
        <authorList>
            <person name="Li M."/>
        </authorList>
    </citation>
    <scope>NUCLEOTIDE SEQUENCE [LARGE SCALE GENOMIC DNA]</scope>
    <source>
        <strain evidence="8 9">GBMRC 2046</strain>
    </source>
</reference>